<evidence type="ECO:0000256" key="3">
    <source>
        <dbReference type="ARBA" id="ARBA00022895"/>
    </source>
</evidence>
<organism evidence="12 13">
    <name type="scientific">Hirsutella minnesotensis 3608</name>
    <dbReference type="NCBI Taxonomy" id="1043627"/>
    <lineage>
        <taxon>Eukaryota</taxon>
        <taxon>Fungi</taxon>
        <taxon>Dikarya</taxon>
        <taxon>Ascomycota</taxon>
        <taxon>Pezizomycotina</taxon>
        <taxon>Sordariomycetes</taxon>
        <taxon>Hypocreomycetidae</taxon>
        <taxon>Hypocreales</taxon>
        <taxon>Ophiocordycipitaceae</taxon>
        <taxon>Hirsutella</taxon>
    </lineage>
</organism>
<comment type="similarity">
    <text evidence="1 8">Belongs to the RAP1 family.</text>
</comment>
<dbReference type="PANTHER" id="PTHR16466">
    <property type="entry name" value="TELOMERE REPEAT-BINDING FACTOR 2-INTERACTING PROTEIN 1"/>
    <property type="match status" value="1"/>
</dbReference>
<dbReference type="PANTHER" id="PTHR16466:SF6">
    <property type="entry name" value="TELOMERIC REPEAT-BINDING FACTOR 2-INTERACTING PROTEIN 1"/>
    <property type="match status" value="1"/>
</dbReference>
<dbReference type="Pfam" id="PF11626">
    <property type="entry name" value="Rap1_C"/>
    <property type="match status" value="1"/>
</dbReference>
<dbReference type="Gene3D" id="1.10.10.60">
    <property type="entry name" value="Homeodomain-like"/>
    <property type="match status" value="1"/>
</dbReference>
<feature type="compositionally biased region" description="Low complexity" evidence="9">
    <location>
        <begin position="602"/>
        <end position="612"/>
    </location>
</feature>
<evidence type="ECO:0000256" key="1">
    <source>
        <dbReference type="ARBA" id="ARBA00010467"/>
    </source>
</evidence>
<feature type="compositionally biased region" description="Low complexity" evidence="9">
    <location>
        <begin position="193"/>
        <end position="212"/>
    </location>
</feature>
<evidence type="ECO:0000313" key="13">
    <source>
        <dbReference type="Proteomes" id="UP000054481"/>
    </source>
</evidence>
<feature type="region of interest" description="Disordered" evidence="9">
    <location>
        <begin position="475"/>
        <end position="622"/>
    </location>
</feature>
<evidence type="ECO:0000256" key="4">
    <source>
        <dbReference type="ARBA" id="ARBA00023015"/>
    </source>
</evidence>
<feature type="compositionally biased region" description="Acidic residues" evidence="9">
    <location>
        <begin position="381"/>
        <end position="393"/>
    </location>
</feature>
<dbReference type="OrthoDB" id="435460at2759"/>
<reference evidence="12 13" key="1">
    <citation type="journal article" date="2014" name="Genome Biol. Evol.">
        <title>Comparative genomics and transcriptomics analyses reveal divergent lifestyle features of nematode endoparasitic fungus Hirsutella minnesotensis.</title>
        <authorList>
            <person name="Lai Y."/>
            <person name="Liu K."/>
            <person name="Zhang X."/>
            <person name="Zhang X."/>
            <person name="Li K."/>
            <person name="Wang N."/>
            <person name="Shu C."/>
            <person name="Wu Y."/>
            <person name="Wang C."/>
            <person name="Bushley K.E."/>
            <person name="Xiang M."/>
            <person name="Liu X."/>
        </authorList>
    </citation>
    <scope>NUCLEOTIDE SEQUENCE [LARGE SCALE GENOMIC DNA]</scope>
    <source>
        <strain evidence="12 13">3608</strain>
    </source>
</reference>
<feature type="domain" description="TERF2-interacting telomeric protein 1 Myb" evidence="10">
    <location>
        <begin position="122"/>
        <end position="172"/>
    </location>
</feature>
<dbReference type="Proteomes" id="UP000054481">
    <property type="component" value="Unassembled WGS sequence"/>
</dbReference>
<dbReference type="SUPFAM" id="SSF46689">
    <property type="entry name" value="Homeodomain-like"/>
    <property type="match status" value="1"/>
</dbReference>
<keyword evidence="7 8" id="KW-0539">Nucleus</keyword>
<comment type="subcellular location">
    <subcellularLocation>
        <location evidence="8">Nucleus</location>
    </subcellularLocation>
    <subcellularLocation>
        <location evidence="8">Chromosome</location>
        <location evidence="8">Telomere</location>
    </subcellularLocation>
</comment>
<feature type="region of interest" description="Disordered" evidence="9">
    <location>
        <begin position="93"/>
        <end position="120"/>
    </location>
</feature>
<keyword evidence="3 8" id="KW-0779">Telomere</keyword>
<evidence type="ECO:0000259" key="10">
    <source>
        <dbReference type="Pfam" id="PF08914"/>
    </source>
</evidence>
<feature type="compositionally biased region" description="Low complexity" evidence="9">
    <location>
        <begin position="420"/>
        <end position="429"/>
    </location>
</feature>
<dbReference type="GO" id="GO:0070187">
    <property type="term" value="C:shelterin complex"/>
    <property type="evidence" value="ECO:0007669"/>
    <property type="project" value="TreeGrafter"/>
</dbReference>
<dbReference type="GO" id="GO:0031848">
    <property type="term" value="P:protection from non-homologous end joining at telomere"/>
    <property type="evidence" value="ECO:0007669"/>
    <property type="project" value="TreeGrafter"/>
</dbReference>
<keyword evidence="2 8" id="KW-0158">Chromosome</keyword>
<dbReference type="AlphaFoldDB" id="A0A0F7ZZQ9"/>
<evidence type="ECO:0000256" key="6">
    <source>
        <dbReference type="ARBA" id="ARBA00023163"/>
    </source>
</evidence>
<feature type="compositionally biased region" description="Low complexity" evidence="9">
    <location>
        <begin position="479"/>
        <end position="493"/>
    </location>
</feature>
<keyword evidence="13" id="KW-1185">Reference proteome</keyword>
<accession>A0A0F7ZZQ9</accession>
<evidence type="ECO:0000256" key="8">
    <source>
        <dbReference type="RuleBase" id="RU367107"/>
    </source>
</evidence>
<dbReference type="InterPro" id="IPR021661">
    <property type="entry name" value="Rap1_C"/>
</dbReference>
<protein>
    <recommendedName>
        <fullName evidence="8">DNA-binding protein RAP1</fullName>
    </recommendedName>
</protein>
<dbReference type="InterPro" id="IPR015010">
    <property type="entry name" value="TERF2IP_Myb"/>
</dbReference>
<feature type="domain" description="TRF2-interacting telomeric protein/Rap1 C-terminal" evidence="11">
    <location>
        <begin position="635"/>
        <end position="734"/>
    </location>
</feature>
<dbReference type="InterPro" id="IPR038104">
    <property type="entry name" value="Rap1_C_sf"/>
</dbReference>
<dbReference type="Gene3D" id="1.10.10.2170">
    <property type="match status" value="1"/>
</dbReference>
<sequence>MALPAPKGATSLRALNSGSPREFRCTIESLQESRQVQDPNAWPTSIPDNGGVIEILEKNSDMLIADGARKDAPAGSYSWKFITESIERGARQLPDHYRIGPDPNVPRPAGSGGPRKATRTPFTHRDDVILCKWLVQNRADMGRQKIYTDLEQLQPHHTWQSWKNRYSKTLMQSGWDNILRLANEELPAVALVPPPAASQAPPTSTKKPSNSPLRNKSRQPSPRIVTDSAAVATTQTIAARNEPAQLEPSVKAKASPPATPDGQEDDGKNVADEEDDFAEVPFYAEFDLYCEANYLNIKKDHLISGKTVGLWELCMAILDQHVPFSDINWLEIAYELSYDSPEHKQAGHELKRCFQENCEVFLEDFMKYRSQERGSEGPNMDGEDEDEAQEQTEQDGHGLTSEHIRSSPPIRDAGRKRSLDVGSSLSSPSAKRRRRLSRDAEIPSTPDHKIGLATQPRFFHTPSRSVRRNIVSGMDQHHQAQGATGAAALSQSQNTARQMSRTEEIPDSQVLPPLRQESQRSQYGMTPSQQLRSEALSVSPIPLKLTSKRAHDSPRSLGKSKSEGAVLVPPANIQASRRSLPASFASVNRPPSRPVSDAAGRQQQPSNQQQAQDESRPWATGKDNKVQIAQCVEYYESLGYPNHVVVEALKRTTMTPGGLAAMVMQSLQDGQGVPTHHEGVWTDRDDQGLLMVDQVNAERLPAASKELRKAKKEFERLTRKHGLDRIEVRRQFLEAEATSQ</sequence>
<evidence type="ECO:0000256" key="5">
    <source>
        <dbReference type="ARBA" id="ARBA00023159"/>
    </source>
</evidence>
<gene>
    <name evidence="12" type="ORF">HIM_06002</name>
</gene>
<dbReference type="InterPro" id="IPR039595">
    <property type="entry name" value="TE2IP/Rap1"/>
</dbReference>
<dbReference type="GO" id="GO:0042162">
    <property type="term" value="F:telomeric DNA binding"/>
    <property type="evidence" value="ECO:0007669"/>
    <property type="project" value="TreeGrafter"/>
</dbReference>
<feature type="region of interest" description="Disordered" evidence="9">
    <location>
        <begin position="193"/>
        <end position="226"/>
    </location>
</feature>
<comment type="function">
    <text evidence="8">Involved in the regulation of telomere length, clustering and has a specific role in telomere position effect (TPE).</text>
</comment>
<evidence type="ECO:0000256" key="9">
    <source>
        <dbReference type="SAM" id="MobiDB-lite"/>
    </source>
</evidence>
<dbReference type="EMBL" id="KQ030524">
    <property type="protein sequence ID" value="KJZ74652.1"/>
    <property type="molecule type" value="Genomic_DNA"/>
</dbReference>
<evidence type="ECO:0000256" key="7">
    <source>
        <dbReference type="ARBA" id="ARBA00023242"/>
    </source>
</evidence>
<dbReference type="InterPro" id="IPR009057">
    <property type="entry name" value="Homeodomain-like_sf"/>
</dbReference>
<keyword evidence="5" id="KW-0010">Activator</keyword>
<evidence type="ECO:0000256" key="2">
    <source>
        <dbReference type="ARBA" id="ARBA00022454"/>
    </source>
</evidence>
<evidence type="ECO:0000259" key="11">
    <source>
        <dbReference type="Pfam" id="PF11626"/>
    </source>
</evidence>
<feature type="region of interest" description="Disordered" evidence="9">
    <location>
        <begin position="372"/>
        <end position="463"/>
    </location>
</feature>
<feature type="compositionally biased region" description="Basic and acidic residues" evidence="9">
    <location>
        <begin position="437"/>
        <end position="450"/>
    </location>
</feature>
<keyword evidence="4" id="KW-0805">Transcription regulation</keyword>
<dbReference type="CDD" id="cd11655">
    <property type="entry name" value="rap1_myb-like"/>
    <property type="match status" value="1"/>
</dbReference>
<proteinExistence type="inferred from homology"/>
<feature type="region of interest" description="Disordered" evidence="9">
    <location>
        <begin position="239"/>
        <end position="269"/>
    </location>
</feature>
<feature type="compositionally biased region" description="Basic and acidic residues" evidence="9">
    <location>
        <begin position="394"/>
        <end position="405"/>
    </location>
</feature>
<evidence type="ECO:0000313" key="12">
    <source>
        <dbReference type="EMBL" id="KJZ74652.1"/>
    </source>
</evidence>
<comment type="subunit">
    <text evidence="8">Homodimer.</text>
</comment>
<keyword evidence="6" id="KW-0804">Transcription</keyword>
<dbReference type="Pfam" id="PF08914">
    <property type="entry name" value="Myb_Rap1"/>
    <property type="match status" value="1"/>
</dbReference>
<feature type="compositionally biased region" description="Polar residues" evidence="9">
    <location>
        <begin position="519"/>
        <end position="532"/>
    </location>
</feature>
<name>A0A0F7ZZQ9_9HYPO</name>
<dbReference type="GO" id="GO:0010833">
    <property type="term" value="P:telomere maintenance via telomere lengthening"/>
    <property type="evidence" value="ECO:0007669"/>
    <property type="project" value="UniProtKB-UniRule"/>
</dbReference>